<dbReference type="Pfam" id="PF00005">
    <property type="entry name" value="ABC_tran"/>
    <property type="match status" value="2"/>
</dbReference>
<dbReference type="NCBIfam" id="NF008453">
    <property type="entry name" value="PRK11308.1"/>
    <property type="match status" value="2"/>
</dbReference>
<dbReference type="CDD" id="cd03257">
    <property type="entry name" value="ABC_NikE_OppD_transporters"/>
    <property type="match status" value="2"/>
</dbReference>
<dbReference type="InterPro" id="IPR017871">
    <property type="entry name" value="ABC_transporter-like_CS"/>
</dbReference>
<feature type="compositionally biased region" description="Low complexity" evidence="5">
    <location>
        <begin position="275"/>
        <end position="286"/>
    </location>
</feature>
<organism evidence="7 8">
    <name type="scientific">Microbispora maris</name>
    <dbReference type="NCBI Taxonomy" id="3144104"/>
    <lineage>
        <taxon>Bacteria</taxon>
        <taxon>Bacillati</taxon>
        <taxon>Actinomycetota</taxon>
        <taxon>Actinomycetes</taxon>
        <taxon>Streptosporangiales</taxon>
        <taxon>Streptosporangiaceae</taxon>
        <taxon>Microbispora</taxon>
    </lineage>
</organism>
<dbReference type="InterPro" id="IPR003439">
    <property type="entry name" value="ABC_transporter-like_ATP-bd"/>
</dbReference>
<comment type="similarity">
    <text evidence="1">Belongs to the ABC transporter superfamily.</text>
</comment>
<dbReference type="Gene3D" id="3.40.50.300">
    <property type="entry name" value="P-loop containing nucleotide triphosphate hydrolases"/>
    <property type="match status" value="2"/>
</dbReference>
<dbReference type="GO" id="GO:0005524">
    <property type="term" value="F:ATP binding"/>
    <property type="evidence" value="ECO:0007669"/>
    <property type="project" value="UniProtKB-KW"/>
</dbReference>
<dbReference type="InterPro" id="IPR027417">
    <property type="entry name" value="P-loop_NTPase"/>
</dbReference>
<sequence>MTTQRADPIVEVSDLRVSFGPVRAVRSISFTVSPGECVAIVGESGSGKSVTARTLIGLTGAGAEITARSLVVGGRDVSSYGERQWRTLRGGQVGYVLQDALVSLDPLRPVGKEIAETLRLHRVVPRAGVRRRVVELLREVGVPEPELRAAQYPHQLSGGLRQRALIASAVACAPPLLIADEPTTALDVTVQAQILRLLAERRRAGAGLLLISHDLAVVAELADRVLVMKDGEVVEEGPTRDVLGAARHAYTRRLLAAVPSEHGRGTRLTTPGDGSAPATAPLSVPAPLSAPAPLSVPAPRSAPAPLPAARPGEVVIRASGLAKSFTGPDGLPRAAVDDVSFELRAGETLGLVGESGSGKTTTARLVLGLLEPDAGEVEITGRSWRGLGSAERRALRRRIQVVYQDPLSSFDPRFTVRRILAEALAAGGEPRRTRRDRTAELLAQVGLDTSVLDRRPLRLSGGQRQRVAIARALAPRPQVIVCDEPVSALDVSIQAQVLDLLADLQAELGVACLFISHDLGVIHHVSDRVLVMKDGRVVESGDVRQVFTQPRAPYTRELLAAIPRLPRHRPSDREAVA</sequence>
<dbReference type="InterPro" id="IPR050319">
    <property type="entry name" value="ABC_transp_ATP-bind"/>
</dbReference>
<evidence type="ECO:0000256" key="2">
    <source>
        <dbReference type="ARBA" id="ARBA00022448"/>
    </source>
</evidence>
<feature type="domain" description="ABC transporter" evidence="6">
    <location>
        <begin position="316"/>
        <end position="559"/>
    </location>
</feature>
<proteinExistence type="inferred from homology"/>
<evidence type="ECO:0000313" key="8">
    <source>
        <dbReference type="Proteomes" id="UP001447516"/>
    </source>
</evidence>
<evidence type="ECO:0000256" key="3">
    <source>
        <dbReference type="ARBA" id="ARBA00022741"/>
    </source>
</evidence>
<dbReference type="NCBIfam" id="NF007739">
    <property type="entry name" value="PRK10419.1"/>
    <property type="match status" value="2"/>
</dbReference>
<gene>
    <name evidence="7" type="ORF">AAH991_35120</name>
</gene>
<dbReference type="PROSITE" id="PS00211">
    <property type="entry name" value="ABC_TRANSPORTER_1"/>
    <property type="match status" value="1"/>
</dbReference>
<evidence type="ECO:0000259" key="6">
    <source>
        <dbReference type="PROSITE" id="PS50893"/>
    </source>
</evidence>
<keyword evidence="3" id="KW-0547">Nucleotide-binding</keyword>
<keyword evidence="4 7" id="KW-0067">ATP-binding</keyword>
<dbReference type="PROSITE" id="PS50893">
    <property type="entry name" value="ABC_TRANSPORTER_2"/>
    <property type="match status" value="2"/>
</dbReference>
<evidence type="ECO:0000313" key="7">
    <source>
        <dbReference type="EMBL" id="MEN3540388.1"/>
    </source>
</evidence>
<dbReference type="Proteomes" id="UP001447516">
    <property type="component" value="Unassembled WGS sequence"/>
</dbReference>
<evidence type="ECO:0000256" key="1">
    <source>
        <dbReference type="ARBA" id="ARBA00005417"/>
    </source>
</evidence>
<dbReference type="Pfam" id="PF08352">
    <property type="entry name" value="oligo_HPY"/>
    <property type="match status" value="2"/>
</dbReference>
<name>A0ABV0AYM2_9ACTN</name>
<accession>A0ABV0AYM2</accession>
<evidence type="ECO:0000256" key="4">
    <source>
        <dbReference type="ARBA" id="ARBA00022840"/>
    </source>
</evidence>
<dbReference type="PANTHER" id="PTHR43776:SF7">
    <property type="entry name" value="D,D-DIPEPTIDE TRANSPORT ATP-BINDING PROTEIN DDPF-RELATED"/>
    <property type="match status" value="1"/>
</dbReference>
<keyword evidence="8" id="KW-1185">Reference proteome</keyword>
<dbReference type="RefSeq" id="WP_346230244.1">
    <property type="nucleotide sequence ID" value="NZ_JBDJAW010000049.1"/>
</dbReference>
<evidence type="ECO:0000256" key="5">
    <source>
        <dbReference type="SAM" id="MobiDB-lite"/>
    </source>
</evidence>
<dbReference type="EMBL" id="JBDJAW010000049">
    <property type="protein sequence ID" value="MEN3540388.1"/>
    <property type="molecule type" value="Genomic_DNA"/>
</dbReference>
<reference evidence="7 8" key="1">
    <citation type="submission" date="2024-05" db="EMBL/GenBank/DDBJ databases">
        <title>Microbispora sp.ZYX-F-249.</title>
        <authorList>
            <person name="Xie H."/>
        </authorList>
    </citation>
    <scope>NUCLEOTIDE SEQUENCE [LARGE SCALE GENOMIC DNA]</scope>
    <source>
        <strain evidence="7 8">ZYX-F-249</strain>
    </source>
</reference>
<comment type="caution">
    <text evidence="7">The sequence shown here is derived from an EMBL/GenBank/DDBJ whole genome shotgun (WGS) entry which is preliminary data.</text>
</comment>
<dbReference type="InterPro" id="IPR003593">
    <property type="entry name" value="AAA+_ATPase"/>
</dbReference>
<dbReference type="SUPFAM" id="SSF52540">
    <property type="entry name" value="P-loop containing nucleoside triphosphate hydrolases"/>
    <property type="match status" value="2"/>
</dbReference>
<protein>
    <submittedName>
        <fullName evidence="7">ABC transporter ATP-binding protein</fullName>
    </submittedName>
</protein>
<dbReference type="PANTHER" id="PTHR43776">
    <property type="entry name" value="TRANSPORT ATP-BINDING PROTEIN"/>
    <property type="match status" value="1"/>
</dbReference>
<dbReference type="SMART" id="SM00382">
    <property type="entry name" value="AAA"/>
    <property type="match status" value="2"/>
</dbReference>
<feature type="region of interest" description="Disordered" evidence="5">
    <location>
        <begin position="260"/>
        <end position="286"/>
    </location>
</feature>
<keyword evidence="2" id="KW-0813">Transport</keyword>
<dbReference type="InterPro" id="IPR013563">
    <property type="entry name" value="Oligopep_ABC_C"/>
</dbReference>
<feature type="domain" description="ABC transporter" evidence="6">
    <location>
        <begin position="10"/>
        <end position="255"/>
    </location>
</feature>